<dbReference type="Gene3D" id="2.40.50.1020">
    <property type="entry name" value="LytTr DNA-binding domain"/>
    <property type="match status" value="1"/>
</dbReference>
<dbReference type="InterPro" id="IPR046947">
    <property type="entry name" value="LytR-like"/>
</dbReference>
<protein>
    <submittedName>
        <fullName evidence="4">Transcriptional regulator, LytTR family</fullName>
    </submittedName>
</protein>
<dbReference type="SMART" id="SM00850">
    <property type="entry name" value="LytTR"/>
    <property type="match status" value="1"/>
</dbReference>
<feature type="transmembrane region" description="Helical" evidence="2">
    <location>
        <begin position="47"/>
        <end position="66"/>
    </location>
</feature>
<feature type="transmembrane region" description="Helical" evidence="2">
    <location>
        <begin position="86"/>
        <end position="105"/>
    </location>
</feature>
<evidence type="ECO:0000256" key="1">
    <source>
        <dbReference type="SAM" id="MobiDB-lite"/>
    </source>
</evidence>
<name>A0A1M5QX16_9BRAD</name>
<evidence type="ECO:0000256" key="2">
    <source>
        <dbReference type="SAM" id="Phobius"/>
    </source>
</evidence>
<accession>A0A1M5QX16</accession>
<organism evidence="4 5">
    <name type="scientific">Bradyrhizobium erythrophlei</name>
    <dbReference type="NCBI Taxonomy" id="1437360"/>
    <lineage>
        <taxon>Bacteria</taxon>
        <taxon>Pseudomonadati</taxon>
        <taxon>Pseudomonadota</taxon>
        <taxon>Alphaproteobacteria</taxon>
        <taxon>Hyphomicrobiales</taxon>
        <taxon>Nitrobacteraceae</taxon>
        <taxon>Bradyrhizobium</taxon>
    </lineage>
</organism>
<feature type="transmembrane region" description="Helical" evidence="2">
    <location>
        <begin position="117"/>
        <end position="138"/>
    </location>
</feature>
<sequence length="330" mass="35771">MNSMSDVKHARERSSAGPFWDQNRTSQDEVSPAVTGGGLRAISGVDWLFYGVVAAISLGIGVVNALSAAQDAAWRGAVYNFRTPLFWEMSSIVTIIAVAPVLFFAVRRMRDVSRWPLRLGLAVAAIIAFSSLHIAGMVGLRKAVMFLAGGTYDFHFSLATLIYEFRKDVMTCLLIGGALWLIDSRRAAPQARSVVTTPQADSASVAADMVWLRDGSSRIRIEPRDVVTIGSAGNYVEYCMADSRTHLVRGTLAAEEARLTKFNIVRVHRTRLVNLSRVTGLKAGPNGDFELMLDTGEAISGSRRYRHAVASIEALAADPAPVASTNAARR</sequence>
<dbReference type="GO" id="GO:0003677">
    <property type="term" value="F:DNA binding"/>
    <property type="evidence" value="ECO:0007669"/>
    <property type="project" value="InterPro"/>
</dbReference>
<dbReference type="PIRSF" id="PIRSF031767">
    <property type="entry name" value="MHYE_LytTR"/>
    <property type="match status" value="1"/>
</dbReference>
<dbReference type="InterPro" id="IPR007492">
    <property type="entry name" value="LytTR_DNA-bd_dom"/>
</dbReference>
<dbReference type="Proteomes" id="UP000190675">
    <property type="component" value="Chromosome I"/>
</dbReference>
<feature type="region of interest" description="Disordered" evidence="1">
    <location>
        <begin position="1"/>
        <end position="33"/>
    </location>
</feature>
<reference evidence="4 5" key="1">
    <citation type="submission" date="2016-11" db="EMBL/GenBank/DDBJ databases">
        <authorList>
            <person name="Jaros S."/>
            <person name="Januszkiewicz K."/>
            <person name="Wedrychowicz H."/>
        </authorList>
    </citation>
    <scope>NUCLEOTIDE SEQUENCE [LARGE SCALE GENOMIC DNA]</scope>
    <source>
        <strain evidence="4 5">GAS242</strain>
    </source>
</reference>
<keyword evidence="2" id="KW-1133">Transmembrane helix</keyword>
<evidence type="ECO:0000313" key="5">
    <source>
        <dbReference type="Proteomes" id="UP000190675"/>
    </source>
</evidence>
<dbReference type="InterPro" id="IPR012379">
    <property type="entry name" value="LytTR_MHYE"/>
</dbReference>
<evidence type="ECO:0000313" key="4">
    <source>
        <dbReference type="EMBL" id="SHH18468.1"/>
    </source>
</evidence>
<dbReference type="EMBL" id="LT670818">
    <property type="protein sequence ID" value="SHH18468.1"/>
    <property type="molecule type" value="Genomic_DNA"/>
</dbReference>
<dbReference type="PANTHER" id="PTHR37299:SF1">
    <property type="entry name" value="STAGE 0 SPORULATION PROTEIN A HOMOLOG"/>
    <property type="match status" value="1"/>
</dbReference>
<proteinExistence type="predicted"/>
<gene>
    <name evidence="4" type="ORF">SAMN05444169_6200</name>
</gene>
<dbReference type="PANTHER" id="PTHR37299">
    <property type="entry name" value="TRANSCRIPTIONAL REGULATOR-RELATED"/>
    <property type="match status" value="1"/>
</dbReference>
<keyword evidence="2" id="KW-0472">Membrane</keyword>
<dbReference type="PROSITE" id="PS50930">
    <property type="entry name" value="HTH_LYTTR"/>
    <property type="match status" value="1"/>
</dbReference>
<dbReference type="GO" id="GO:0000156">
    <property type="term" value="F:phosphorelay response regulator activity"/>
    <property type="evidence" value="ECO:0007669"/>
    <property type="project" value="InterPro"/>
</dbReference>
<dbReference type="Pfam" id="PF04397">
    <property type="entry name" value="LytTR"/>
    <property type="match status" value="1"/>
</dbReference>
<evidence type="ECO:0000259" key="3">
    <source>
        <dbReference type="PROSITE" id="PS50930"/>
    </source>
</evidence>
<keyword evidence="2" id="KW-0812">Transmembrane</keyword>
<feature type="domain" description="HTH LytTR-type" evidence="3">
    <location>
        <begin position="210"/>
        <end position="315"/>
    </location>
</feature>
<dbReference type="AlphaFoldDB" id="A0A1M5QX16"/>
<feature type="compositionally biased region" description="Basic and acidic residues" evidence="1">
    <location>
        <begin position="1"/>
        <end position="14"/>
    </location>
</feature>